<evidence type="ECO:0000256" key="7">
    <source>
        <dbReference type="ARBA" id="ARBA00024033"/>
    </source>
</evidence>
<reference evidence="9 10" key="1">
    <citation type="journal article" date="2015" name="Genome Announc.">
        <title>Virulence Factor Genes Detected in the Complete Genome Sequence of Corynebacterium uterequi DSM 45634, Isolated from the Uterus of a Maiden Mare.</title>
        <authorList>
            <person name="Ruckert C."/>
            <person name="Kriete M."/>
            <person name="Jaenicke S."/>
            <person name="Winkler A."/>
            <person name="Tauch A."/>
        </authorList>
    </citation>
    <scope>NUCLEOTIDE SEQUENCE [LARGE SCALE GENOMIC DNA]</scope>
    <source>
        <strain evidence="9 10">DSM 45634</strain>
    </source>
</reference>
<sequence>MLSHRHPSQRVSPALSEPAVRGVIDAIGGPIGRHGLVGRARWWTPLRVLILLALIFLSLAYAQKAACLGGVVGSDGTVGLNWAGNRQYTAACYSDLIPLYDGRGMSRNAFPYAYSWRDNGQTRYMEYPVLAGLFQGLMGLIANATYPLARAVVAVLPASSWYFTVTAAVMGVLWLVVVRLVAELTGNRVWDTVLVAASPLFIVHAFTNWDIPAVAFAVGAMAAVAHRRPGLAGVLIGLGTAFKLWPLFLLGAYLVLAARSRHWQPWLRMLATAVASWVIVNLPIIVAYPRAWAEFTRLNSERGWEWTTIWAVLSRRLGWAGFDAPGAVPEILNAVTFSLFAAACLAIAVLGMRARRRPRVAELVALIIIAFLLVNKVWSPQYSLWLLVPAVLALPHWRLIIWWGVADMCLWPILMWHMMGADNHGAPGWLLDVAIAGRDGCIVAIGVLILAQMVGRRRDPVRDAHHGLDPLAGPFGQRDGWVWRRRERYP</sequence>
<feature type="transmembrane region" description="Helical" evidence="8">
    <location>
        <begin position="194"/>
        <end position="225"/>
    </location>
</feature>
<dbReference type="InterPro" id="IPR016570">
    <property type="entry name" value="UCP010361"/>
</dbReference>
<feature type="transmembrane region" description="Helical" evidence="8">
    <location>
        <begin position="231"/>
        <end position="257"/>
    </location>
</feature>
<dbReference type="GO" id="GO:0016758">
    <property type="term" value="F:hexosyltransferase activity"/>
    <property type="evidence" value="ECO:0007669"/>
    <property type="project" value="InterPro"/>
</dbReference>
<evidence type="ECO:0000256" key="2">
    <source>
        <dbReference type="ARBA" id="ARBA00022475"/>
    </source>
</evidence>
<keyword evidence="5 8" id="KW-1133">Transmembrane helix</keyword>
<evidence type="ECO:0000256" key="6">
    <source>
        <dbReference type="ARBA" id="ARBA00023136"/>
    </source>
</evidence>
<evidence type="ECO:0000313" key="9">
    <source>
        <dbReference type="EMBL" id="AKK12134.1"/>
    </source>
</evidence>
<feature type="transmembrane region" description="Helical" evidence="8">
    <location>
        <begin position="331"/>
        <end position="351"/>
    </location>
</feature>
<keyword evidence="2" id="KW-1003">Cell membrane</keyword>
<feature type="transmembrane region" description="Helical" evidence="8">
    <location>
        <begin position="161"/>
        <end position="182"/>
    </location>
</feature>
<reference evidence="10" key="2">
    <citation type="submission" date="2015-05" db="EMBL/GenBank/DDBJ databases">
        <title>Complete genome sequence of Corynebacterium uterequi DSM 45634, isolated from the uterus of a maiden mare.</title>
        <authorList>
            <person name="Ruckert C."/>
            <person name="Albersmeier A."/>
            <person name="Winkler A."/>
            <person name="Tauch A."/>
        </authorList>
    </citation>
    <scope>NUCLEOTIDE SEQUENCE [LARGE SCALE GENOMIC DNA]</scope>
    <source>
        <strain evidence="10">DSM 45634</strain>
    </source>
</reference>
<keyword evidence="10" id="KW-1185">Reference proteome</keyword>
<evidence type="ECO:0000256" key="8">
    <source>
        <dbReference type="SAM" id="Phobius"/>
    </source>
</evidence>
<proteinExistence type="inferred from homology"/>
<dbReference type="OrthoDB" id="3348156at2"/>
<keyword evidence="6 8" id="KW-0472">Membrane</keyword>
<keyword evidence="3" id="KW-0808">Transferase</keyword>
<feature type="transmembrane region" description="Helical" evidence="8">
    <location>
        <begin position="127"/>
        <end position="149"/>
    </location>
</feature>
<dbReference type="AlphaFoldDB" id="A0A0G3HFS6"/>
<feature type="transmembrane region" description="Helical" evidence="8">
    <location>
        <begin position="269"/>
        <end position="288"/>
    </location>
</feature>
<feature type="transmembrane region" description="Helical" evidence="8">
    <location>
        <begin position="429"/>
        <end position="451"/>
    </location>
</feature>
<keyword evidence="4 8" id="KW-0812">Transmembrane</keyword>
<dbReference type="RefSeq" id="WP_047260398.1">
    <property type="nucleotide sequence ID" value="NZ_CP011546.1"/>
</dbReference>
<comment type="subcellular location">
    <subcellularLocation>
        <location evidence="1">Cell membrane</location>
        <topology evidence="1">Multi-pass membrane protein</topology>
    </subcellularLocation>
</comment>
<dbReference type="EMBL" id="CP011546">
    <property type="protein sequence ID" value="AKK12134.1"/>
    <property type="molecule type" value="Genomic_DNA"/>
</dbReference>
<evidence type="ECO:0000256" key="4">
    <source>
        <dbReference type="ARBA" id="ARBA00022692"/>
    </source>
</evidence>
<dbReference type="STRING" id="1072256.CUTER_10865"/>
<evidence type="ECO:0000256" key="1">
    <source>
        <dbReference type="ARBA" id="ARBA00004651"/>
    </source>
</evidence>
<dbReference type="PATRIC" id="fig|1072256.5.peg.2137"/>
<gene>
    <name evidence="9" type="ORF">CUTER_10865</name>
</gene>
<organism evidence="9 10">
    <name type="scientific">Corynebacterium uterequi</name>
    <dbReference type="NCBI Taxonomy" id="1072256"/>
    <lineage>
        <taxon>Bacteria</taxon>
        <taxon>Bacillati</taxon>
        <taxon>Actinomycetota</taxon>
        <taxon>Actinomycetes</taxon>
        <taxon>Mycobacteriales</taxon>
        <taxon>Corynebacteriaceae</taxon>
        <taxon>Corynebacterium</taxon>
    </lineage>
</organism>
<dbReference type="GO" id="GO:0005886">
    <property type="term" value="C:plasma membrane"/>
    <property type="evidence" value="ECO:0007669"/>
    <property type="project" value="UniProtKB-SubCell"/>
</dbReference>
<evidence type="ECO:0000256" key="3">
    <source>
        <dbReference type="ARBA" id="ARBA00022679"/>
    </source>
</evidence>
<dbReference type="Proteomes" id="UP000035548">
    <property type="component" value="Chromosome"/>
</dbReference>
<evidence type="ECO:0000256" key="5">
    <source>
        <dbReference type="ARBA" id="ARBA00022989"/>
    </source>
</evidence>
<dbReference type="Pfam" id="PF09594">
    <property type="entry name" value="GT87"/>
    <property type="match status" value="1"/>
</dbReference>
<protein>
    <submittedName>
        <fullName evidence="9">Putative integral membrane protein</fullName>
    </submittedName>
</protein>
<accession>A0A0G3HFS6</accession>
<name>A0A0G3HFS6_9CORY</name>
<comment type="similarity">
    <text evidence="7">Belongs to the glycosyltransferase 87 family.</text>
</comment>
<dbReference type="InterPro" id="IPR018584">
    <property type="entry name" value="GT87"/>
</dbReference>
<dbReference type="PIRSF" id="PIRSF010361">
    <property type="entry name" value="UCP010361"/>
    <property type="match status" value="1"/>
</dbReference>
<feature type="transmembrane region" description="Helical" evidence="8">
    <location>
        <begin position="42"/>
        <end position="62"/>
    </location>
</feature>
<feature type="transmembrane region" description="Helical" evidence="8">
    <location>
        <begin position="363"/>
        <end position="379"/>
    </location>
</feature>
<dbReference type="KEGG" id="cut:CUTER_10865"/>
<evidence type="ECO:0000313" key="10">
    <source>
        <dbReference type="Proteomes" id="UP000035548"/>
    </source>
</evidence>